<accession>A0A395S588</accession>
<protein>
    <recommendedName>
        <fullName evidence="3">Nuclear transport factor 2 family protein</fullName>
    </recommendedName>
</protein>
<sequence length="157" mass="17781">MSNITENAVRQFANSQARSIECKDPKLVSIALADNCRRLIAPASFMKSMGLPDEMIKQGSSNEVYEQQFSMQMPFVESTSCKIHDISLDQQNLKATVHLTHQIRLFGVEEDFFIENLILLDFDKKGERIEKILEFTDAVESMKYMKALQGLAAKKSG</sequence>
<evidence type="ECO:0000313" key="2">
    <source>
        <dbReference type="Proteomes" id="UP000266152"/>
    </source>
</evidence>
<evidence type="ECO:0008006" key="3">
    <source>
        <dbReference type="Google" id="ProtNLM"/>
    </source>
</evidence>
<comment type="caution">
    <text evidence="1">The sequence shown here is derived from an EMBL/GenBank/DDBJ whole genome shotgun (WGS) entry which is preliminary data.</text>
</comment>
<proteinExistence type="predicted"/>
<dbReference type="AlphaFoldDB" id="A0A395S588"/>
<reference evidence="1 2" key="1">
    <citation type="journal article" date="2018" name="PLoS Pathog.">
        <title>Evolution of structural diversity of trichothecenes, a family of toxins produced by plant pathogenic and entomopathogenic fungi.</title>
        <authorList>
            <person name="Proctor R.H."/>
            <person name="McCormick S.P."/>
            <person name="Kim H.S."/>
            <person name="Cardoza R.E."/>
            <person name="Stanley A.M."/>
            <person name="Lindo L."/>
            <person name="Kelly A."/>
            <person name="Brown D.W."/>
            <person name="Lee T."/>
            <person name="Vaughan M.M."/>
            <person name="Alexander N.J."/>
            <person name="Busman M."/>
            <person name="Gutierrez S."/>
        </authorList>
    </citation>
    <scope>NUCLEOTIDE SEQUENCE [LARGE SCALE GENOMIC DNA]</scope>
    <source>
        <strain evidence="1 2">NRRL 3299</strain>
    </source>
</reference>
<dbReference type="EMBL" id="PXOF01000079">
    <property type="protein sequence ID" value="RGP67544.1"/>
    <property type="molecule type" value="Genomic_DNA"/>
</dbReference>
<organism evidence="1 2">
    <name type="scientific">Fusarium sporotrichioides</name>
    <dbReference type="NCBI Taxonomy" id="5514"/>
    <lineage>
        <taxon>Eukaryota</taxon>
        <taxon>Fungi</taxon>
        <taxon>Dikarya</taxon>
        <taxon>Ascomycota</taxon>
        <taxon>Pezizomycotina</taxon>
        <taxon>Sordariomycetes</taxon>
        <taxon>Hypocreomycetidae</taxon>
        <taxon>Hypocreales</taxon>
        <taxon>Nectriaceae</taxon>
        <taxon>Fusarium</taxon>
    </lineage>
</organism>
<name>A0A395S588_FUSSP</name>
<dbReference type="Proteomes" id="UP000266152">
    <property type="component" value="Unassembled WGS sequence"/>
</dbReference>
<gene>
    <name evidence="1" type="ORF">FSPOR_5731</name>
</gene>
<keyword evidence="2" id="KW-1185">Reference proteome</keyword>
<evidence type="ECO:0000313" key="1">
    <source>
        <dbReference type="EMBL" id="RGP67544.1"/>
    </source>
</evidence>